<dbReference type="InterPro" id="IPR046277">
    <property type="entry name" value="DUF6310"/>
</dbReference>
<feature type="compositionally biased region" description="Basic and acidic residues" evidence="1">
    <location>
        <begin position="1"/>
        <end position="15"/>
    </location>
</feature>
<dbReference type="Pfam" id="PF19829">
    <property type="entry name" value="DUF6310"/>
    <property type="match status" value="1"/>
</dbReference>
<organism evidence="3 4">
    <name type="scientific">Hyalangium rubrum</name>
    <dbReference type="NCBI Taxonomy" id="3103134"/>
    <lineage>
        <taxon>Bacteria</taxon>
        <taxon>Pseudomonadati</taxon>
        <taxon>Myxococcota</taxon>
        <taxon>Myxococcia</taxon>
        <taxon>Myxococcales</taxon>
        <taxon>Cystobacterineae</taxon>
        <taxon>Archangiaceae</taxon>
        <taxon>Hyalangium</taxon>
    </lineage>
</organism>
<evidence type="ECO:0000256" key="1">
    <source>
        <dbReference type="SAM" id="MobiDB-lite"/>
    </source>
</evidence>
<feature type="domain" description="DUF6310" evidence="2">
    <location>
        <begin position="27"/>
        <end position="148"/>
    </location>
</feature>
<evidence type="ECO:0000259" key="2">
    <source>
        <dbReference type="Pfam" id="PF19829"/>
    </source>
</evidence>
<evidence type="ECO:0000313" key="3">
    <source>
        <dbReference type="EMBL" id="MDY7232915.1"/>
    </source>
</evidence>
<accession>A0ABU5HLE1</accession>
<dbReference type="EMBL" id="JAXIVS010000024">
    <property type="protein sequence ID" value="MDY7232915.1"/>
    <property type="molecule type" value="Genomic_DNA"/>
</dbReference>
<evidence type="ECO:0000313" key="4">
    <source>
        <dbReference type="Proteomes" id="UP001291309"/>
    </source>
</evidence>
<feature type="region of interest" description="Disordered" evidence="1">
    <location>
        <begin position="1"/>
        <end position="31"/>
    </location>
</feature>
<sequence>MKEPEANPAPEEPRANRSAPPAPATLERRPECHPIFVPHAGGDDAHDECADKFPPNRYPGMDVLVRGVRFDALQVGVRMLWEIKTNKFDTYAPFIRRREIEKEMEQLEKEQDAAAACGYGYKIGVSTQAHKDALLERDRSLNIVVTGCKR</sequence>
<dbReference type="RefSeq" id="WP_321551626.1">
    <property type="nucleotide sequence ID" value="NZ_JAXIVS010000024.1"/>
</dbReference>
<reference evidence="3 4" key="1">
    <citation type="submission" date="2023-12" db="EMBL/GenBank/DDBJ databases">
        <title>the genome sequence of Hyalangium sp. s54d21.</title>
        <authorList>
            <person name="Zhang X."/>
        </authorList>
    </citation>
    <scope>NUCLEOTIDE SEQUENCE [LARGE SCALE GENOMIC DNA]</scope>
    <source>
        <strain evidence="4">s54d21</strain>
    </source>
</reference>
<name>A0ABU5HLE1_9BACT</name>
<comment type="caution">
    <text evidence="3">The sequence shown here is derived from an EMBL/GenBank/DDBJ whole genome shotgun (WGS) entry which is preliminary data.</text>
</comment>
<keyword evidence="4" id="KW-1185">Reference proteome</keyword>
<dbReference type="Proteomes" id="UP001291309">
    <property type="component" value="Unassembled WGS sequence"/>
</dbReference>
<proteinExistence type="predicted"/>
<gene>
    <name evidence="3" type="ORF">SYV04_41400</name>
</gene>
<protein>
    <submittedName>
        <fullName evidence="3">DUF6310 domain-containing protein</fullName>
    </submittedName>
</protein>